<dbReference type="AlphaFoldDB" id="A0AAV3P485"/>
<evidence type="ECO:0000256" key="1">
    <source>
        <dbReference type="SAM" id="Phobius"/>
    </source>
</evidence>
<dbReference type="PROSITE" id="PS51257">
    <property type="entry name" value="PROKAR_LIPOPROTEIN"/>
    <property type="match status" value="1"/>
</dbReference>
<sequence>MKFRAQTVNRDSLTVAIAISSCFFLIFFSSVRGRGRGSIPGEGESVGVVFRGGGRGVGSVSGKGWRFQGVPGHCGGRPRGLGGEVVVVVEDKLVEVMVEEKGVELKGPLDGEGRQRW</sequence>
<evidence type="ECO:0000313" key="3">
    <source>
        <dbReference type="Proteomes" id="UP001454036"/>
    </source>
</evidence>
<gene>
    <name evidence="2" type="ORF">LIER_06354</name>
</gene>
<protein>
    <recommendedName>
        <fullName evidence="4">Transmembrane protein</fullName>
    </recommendedName>
</protein>
<comment type="caution">
    <text evidence="2">The sequence shown here is derived from an EMBL/GenBank/DDBJ whole genome shotgun (WGS) entry which is preliminary data.</text>
</comment>
<evidence type="ECO:0000313" key="2">
    <source>
        <dbReference type="EMBL" id="GAA0146380.1"/>
    </source>
</evidence>
<proteinExistence type="predicted"/>
<keyword evidence="1" id="KW-0472">Membrane</keyword>
<dbReference type="Proteomes" id="UP001454036">
    <property type="component" value="Unassembled WGS sequence"/>
</dbReference>
<reference evidence="2 3" key="1">
    <citation type="submission" date="2024-01" db="EMBL/GenBank/DDBJ databases">
        <title>The complete chloroplast genome sequence of Lithospermum erythrorhizon: insights into the phylogenetic relationship among Boraginaceae species and the maternal lineages of purple gromwells.</title>
        <authorList>
            <person name="Okada T."/>
            <person name="Watanabe K."/>
        </authorList>
    </citation>
    <scope>NUCLEOTIDE SEQUENCE [LARGE SCALE GENOMIC DNA]</scope>
</reference>
<keyword evidence="1" id="KW-1133">Transmembrane helix</keyword>
<dbReference type="EMBL" id="BAABME010000919">
    <property type="protein sequence ID" value="GAA0146380.1"/>
    <property type="molecule type" value="Genomic_DNA"/>
</dbReference>
<keyword evidence="1" id="KW-0812">Transmembrane</keyword>
<organism evidence="2 3">
    <name type="scientific">Lithospermum erythrorhizon</name>
    <name type="common">Purple gromwell</name>
    <name type="synonym">Lithospermum officinale var. erythrorhizon</name>
    <dbReference type="NCBI Taxonomy" id="34254"/>
    <lineage>
        <taxon>Eukaryota</taxon>
        <taxon>Viridiplantae</taxon>
        <taxon>Streptophyta</taxon>
        <taxon>Embryophyta</taxon>
        <taxon>Tracheophyta</taxon>
        <taxon>Spermatophyta</taxon>
        <taxon>Magnoliopsida</taxon>
        <taxon>eudicotyledons</taxon>
        <taxon>Gunneridae</taxon>
        <taxon>Pentapetalae</taxon>
        <taxon>asterids</taxon>
        <taxon>lamiids</taxon>
        <taxon>Boraginales</taxon>
        <taxon>Boraginaceae</taxon>
        <taxon>Boraginoideae</taxon>
        <taxon>Lithospermeae</taxon>
        <taxon>Lithospermum</taxon>
    </lineage>
</organism>
<evidence type="ECO:0008006" key="4">
    <source>
        <dbReference type="Google" id="ProtNLM"/>
    </source>
</evidence>
<feature type="transmembrane region" description="Helical" evidence="1">
    <location>
        <begin position="12"/>
        <end position="31"/>
    </location>
</feature>
<accession>A0AAV3P485</accession>
<name>A0AAV3P485_LITER</name>
<keyword evidence="3" id="KW-1185">Reference proteome</keyword>